<protein>
    <recommendedName>
        <fullName evidence="3">Nucleoside phosphorylase domain-containing protein</fullName>
    </recommendedName>
</protein>
<proteinExistence type="predicted"/>
<reference evidence="1" key="2">
    <citation type="submission" date="2021-01" db="EMBL/GenBank/DDBJ databases">
        <title>Pan-genome distribution and transcriptional activeness of fungal secondary metabolism genes in Aspergillus section Fumigati.</title>
        <authorList>
            <person name="Takahashi H."/>
            <person name="Umemura M."/>
            <person name="Ninomiya A."/>
            <person name="Kusuya Y."/>
            <person name="Urayama S."/>
            <person name="Shimizu M."/>
            <person name="Watanabe A."/>
            <person name="Kamei K."/>
            <person name="Yaguchi T."/>
            <person name="Hagiwara D."/>
        </authorList>
    </citation>
    <scope>NUCLEOTIDE SEQUENCE</scope>
    <source>
        <strain evidence="1">IFM 46973</strain>
    </source>
</reference>
<reference evidence="1" key="1">
    <citation type="journal article" date="2015" name="Genome Announc.">
        <title>Draft Genome Sequence of the Pathogenic Filamentous Fungus Aspergillus udagawae Strain IFM 46973T.</title>
        <authorList>
            <person name="Kusuya Y."/>
            <person name="Takahashi-Nakaguchi A."/>
            <person name="Takahashi H."/>
            <person name="Yaguchi T."/>
        </authorList>
    </citation>
    <scope>NUCLEOTIDE SEQUENCE</scope>
    <source>
        <strain evidence="1">IFM 46973</strain>
    </source>
</reference>
<dbReference type="GeneID" id="66992898"/>
<evidence type="ECO:0008006" key="3">
    <source>
        <dbReference type="Google" id="ProtNLM"/>
    </source>
</evidence>
<accession>A0A8E0V0N8</accession>
<organism evidence="1 2">
    <name type="scientific">Aspergillus udagawae</name>
    <dbReference type="NCBI Taxonomy" id="91492"/>
    <lineage>
        <taxon>Eukaryota</taxon>
        <taxon>Fungi</taxon>
        <taxon>Dikarya</taxon>
        <taxon>Ascomycota</taxon>
        <taxon>Pezizomycotina</taxon>
        <taxon>Eurotiomycetes</taxon>
        <taxon>Eurotiomycetidae</taxon>
        <taxon>Eurotiales</taxon>
        <taxon>Aspergillaceae</taxon>
        <taxon>Aspergillus</taxon>
        <taxon>Aspergillus subgen. Fumigati</taxon>
    </lineage>
</organism>
<comment type="caution">
    <text evidence="1">The sequence shown here is derived from an EMBL/GenBank/DDBJ whole genome shotgun (WGS) entry which is preliminary data.</text>
</comment>
<dbReference type="EMBL" id="BBXM02000004">
    <property type="protein sequence ID" value="GIC89020.1"/>
    <property type="molecule type" value="Genomic_DNA"/>
</dbReference>
<evidence type="ECO:0000313" key="2">
    <source>
        <dbReference type="Proteomes" id="UP000036893"/>
    </source>
</evidence>
<gene>
    <name evidence="1" type="ORF">Aud_005421</name>
</gene>
<dbReference type="AlphaFoldDB" id="A0A8E0V0N8"/>
<evidence type="ECO:0000313" key="1">
    <source>
        <dbReference type="EMBL" id="GIC89020.1"/>
    </source>
</evidence>
<dbReference type="PANTHER" id="PTHR46082">
    <property type="entry name" value="ATP/GTP-BINDING PROTEIN-RELATED"/>
    <property type="match status" value="1"/>
</dbReference>
<dbReference type="Gene3D" id="3.40.50.1580">
    <property type="entry name" value="Nucleoside phosphorylase domain"/>
    <property type="match status" value="1"/>
</dbReference>
<dbReference type="InterPro" id="IPR035994">
    <property type="entry name" value="Nucleoside_phosphorylase_sf"/>
</dbReference>
<sequence>MAASKIMFDKTHDTLPPPRNDNNSYIYGEIAQHNIVIACLPSGIYGKVSAANVAAQMSRTFRNLQYRFMVGIGAGIPSESADIRLGDVIVSMPTSTSPGVVQYDFGKQFHTGFQRSGSMNKPPQDHLTALSTYRALASINGDPIARILSETSGKRKEMNGRLVAPSRNHDRSFGQTTTITLKRIPVKDATRANECRKGIQELKHLIQQTLDQSPYVKWIVSSRTDAEIERLVSKVQPMITLALQRCDSQVSKAVDPYLAWQVFGLSIPKLTALSRLRLLTDLERLSEGTYLWAQFACKELRSMTSYEPSRCFNEMPSELTQMYARDIPLVHQERHHLRGGQVGVLGPNDFVPYFDFSRDFGRDRTGPVGKDDISQDDNNGIARNRINWS</sequence>
<name>A0A8E0V0N8_9EURO</name>
<dbReference type="PANTHER" id="PTHR46082:SF11">
    <property type="entry name" value="AAA+ ATPASE DOMAIN-CONTAINING PROTEIN-RELATED"/>
    <property type="match status" value="1"/>
</dbReference>
<dbReference type="GO" id="GO:0009116">
    <property type="term" value="P:nucleoside metabolic process"/>
    <property type="evidence" value="ECO:0007669"/>
    <property type="project" value="InterPro"/>
</dbReference>
<dbReference type="Proteomes" id="UP000036893">
    <property type="component" value="Unassembled WGS sequence"/>
</dbReference>
<dbReference type="InterPro" id="IPR053137">
    <property type="entry name" value="NLR-like"/>
</dbReference>
<dbReference type="GO" id="GO:0003824">
    <property type="term" value="F:catalytic activity"/>
    <property type="evidence" value="ECO:0007669"/>
    <property type="project" value="InterPro"/>
</dbReference>
<dbReference type="RefSeq" id="XP_043146286.1">
    <property type="nucleotide sequence ID" value="XM_043290351.1"/>
</dbReference>
<dbReference type="SUPFAM" id="SSF53167">
    <property type="entry name" value="Purine and uridine phosphorylases"/>
    <property type="match status" value="1"/>
</dbReference>